<comment type="caution">
    <text evidence="1">The sequence shown here is derived from an EMBL/GenBank/DDBJ whole genome shotgun (WGS) entry which is preliminary data.</text>
</comment>
<evidence type="ECO:0000313" key="1">
    <source>
        <dbReference type="EMBL" id="KAK8888200.1"/>
    </source>
</evidence>
<name>A0ABR2KDU8_9EUKA</name>
<dbReference type="EMBL" id="JAPFFF010000006">
    <property type="protein sequence ID" value="KAK8888200.1"/>
    <property type="molecule type" value="Genomic_DNA"/>
</dbReference>
<proteinExistence type="predicted"/>
<protein>
    <submittedName>
        <fullName evidence="1">Uncharacterized protein</fullName>
    </submittedName>
</protein>
<gene>
    <name evidence="1" type="ORF">M9Y10_039264</name>
</gene>
<dbReference type="Proteomes" id="UP001470230">
    <property type="component" value="Unassembled WGS sequence"/>
</dbReference>
<reference evidence="1 2" key="1">
    <citation type="submission" date="2024-04" db="EMBL/GenBank/DDBJ databases">
        <title>Tritrichomonas musculus Genome.</title>
        <authorList>
            <person name="Alves-Ferreira E."/>
            <person name="Grigg M."/>
            <person name="Lorenzi H."/>
            <person name="Galac M."/>
        </authorList>
    </citation>
    <scope>NUCLEOTIDE SEQUENCE [LARGE SCALE GENOMIC DNA]</scope>
    <source>
        <strain evidence="1 2">EAF2021</strain>
    </source>
</reference>
<keyword evidence="2" id="KW-1185">Reference proteome</keyword>
<evidence type="ECO:0000313" key="2">
    <source>
        <dbReference type="Proteomes" id="UP001470230"/>
    </source>
</evidence>
<sequence length="146" mass="16576">MDKETVITGLNGFVSIHLPSYESCPPDLLNFSILDDSKPYSAIPKPYITIDESYGFQQQFSEPDQFDQFASCLELAINNLSLISPLSITRRPSHSYNVFSKLRTPEIICKEPNPELENNPQFQELKNRINSIKSIFDSNINNIFAA</sequence>
<accession>A0ABR2KDU8</accession>
<organism evidence="1 2">
    <name type="scientific">Tritrichomonas musculus</name>
    <dbReference type="NCBI Taxonomy" id="1915356"/>
    <lineage>
        <taxon>Eukaryota</taxon>
        <taxon>Metamonada</taxon>
        <taxon>Parabasalia</taxon>
        <taxon>Tritrichomonadida</taxon>
        <taxon>Tritrichomonadidae</taxon>
        <taxon>Tritrichomonas</taxon>
    </lineage>
</organism>